<keyword evidence="4" id="KW-0732">Signal</keyword>
<dbReference type="InterPro" id="IPR058624">
    <property type="entry name" value="MdtA-like_HH"/>
</dbReference>
<dbReference type="Pfam" id="PF25954">
    <property type="entry name" value="Beta-barrel_RND_2"/>
    <property type="match status" value="1"/>
</dbReference>
<feature type="chain" id="PRO_5004793610" evidence="4">
    <location>
        <begin position="29"/>
        <end position="392"/>
    </location>
</feature>
<dbReference type="Gene3D" id="2.40.30.170">
    <property type="match status" value="1"/>
</dbReference>
<protein>
    <submittedName>
        <fullName evidence="8">RND family efflux transporter, MFP subunit</fullName>
    </submittedName>
</protein>
<dbReference type="Pfam" id="PF25989">
    <property type="entry name" value="YknX_C"/>
    <property type="match status" value="1"/>
</dbReference>
<dbReference type="STRING" id="1247726.MIM_c22950"/>
<name>W0PGL4_ADVMD</name>
<dbReference type="KEGG" id="amim:MIM_c22950"/>
<evidence type="ECO:0000259" key="6">
    <source>
        <dbReference type="Pfam" id="PF25954"/>
    </source>
</evidence>
<keyword evidence="9" id="KW-1185">Reference proteome</keyword>
<feature type="signal peptide" evidence="4">
    <location>
        <begin position="1"/>
        <end position="28"/>
    </location>
</feature>
<gene>
    <name evidence="8" type="ORF">MIM_c22950</name>
</gene>
<feature type="domain" description="Multidrug resistance protein MdtA-like alpha-helical hairpin" evidence="5">
    <location>
        <begin position="105"/>
        <end position="166"/>
    </location>
</feature>
<feature type="domain" description="YknX-like C-terminal permuted SH3-like" evidence="7">
    <location>
        <begin position="287"/>
        <end position="355"/>
    </location>
</feature>
<sequence>MLIPNTKSILYAFTVLALSAIYPGLIHAQEPAATPALTVTVQTVTAEPITPGFGATGNIRAWHDASVSAQTNGLRLKALHADVGDRVTAGQMLAEFEDTSSRGDLTQAEARLRQAQASLDTAKRNADRIRKIRGSGAISQSEVDQALSGEKSALADVTAARAALQTQTQRSSYTKLLAPSDGTISVRNAVIGAVVNPGQEIFHLVVDNRLEWQAQLGMRNLMLVNEGMPVQVMLPNAREVSGRVRQIGPTLDEQTRQGIVYVDLTPDPQLRAGMFLRGRFVLPAKQGLTVPREALVLRDGFNFVFVLGDDNKVAQTKVQTGDAVKNAIEVTAGLHEGDRVVTQGAAFLNDQDTVRVVDAEVSQPGQDETGKAASGGQSNDSRAASEARSGGN</sequence>
<proteinExistence type="inferred from homology"/>
<dbReference type="Proteomes" id="UP000019095">
    <property type="component" value="Chromosome"/>
</dbReference>
<evidence type="ECO:0000259" key="7">
    <source>
        <dbReference type="Pfam" id="PF25989"/>
    </source>
</evidence>
<dbReference type="Gene3D" id="1.10.287.470">
    <property type="entry name" value="Helix hairpin bin"/>
    <property type="match status" value="1"/>
</dbReference>
<dbReference type="Gene3D" id="2.40.50.100">
    <property type="match status" value="1"/>
</dbReference>
<dbReference type="PATRIC" id="fig|1247726.3.peg.2523"/>
<evidence type="ECO:0000256" key="3">
    <source>
        <dbReference type="SAM" id="MobiDB-lite"/>
    </source>
</evidence>
<dbReference type="GO" id="GO:0015562">
    <property type="term" value="F:efflux transmembrane transporter activity"/>
    <property type="evidence" value="ECO:0007669"/>
    <property type="project" value="TreeGrafter"/>
</dbReference>
<dbReference type="PANTHER" id="PTHR30469">
    <property type="entry name" value="MULTIDRUG RESISTANCE PROTEIN MDTA"/>
    <property type="match status" value="1"/>
</dbReference>
<feature type="region of interest" description="Disordered" evidence="3">
    <location>
        <begin position="360"/>
        <end position="392"/>
    </location>
</feature>
<dbReference type="EMBL" id="CP003915">
    <property type="protein sequence ID" value="AHG64370.1"/>
    <property type="molecule type" value="Genomic_DNA"/>
</dbReference>
<dbReference type="Pfam" id="PF25876">
    <property type="entry name" value="HH_MFP_RND"/>
    <property type="match status" value="1"/>
</dbReference>
<dbReference type="SUPFAM" id="SSF111369">
    <property type="entry name" value="HlyD-like secretion proteins"/>
    <property type="match status" value="1"/>
</dbReference>
<feature type="domain" description="CusB-like beta-barrel" evidence="6">
    <location>
        <begin position="222"/>
        <end position="280"/>
    </location>
</feature>
<dbReference type="Gene3D" id="2.40.420.20">
    <property type="match status" value="1"/>
</dbReference>
<dbReference type="eggNOG" id="COG0845">
    <property type="taxonomic scope" value="Bacteria"/>
</dbReference>
<dbReference type="GO" id="GO:1990281">
    <property type="term" value="C:efflux pump complex"/>
    <property type="evidence" value="ECO:0007669"/>
    <property type="project" value="TreeGrafter"/>
</dbReference>
<evidence type="ECO:0000256" key="1">
    <source>
        <dbReference type="ARBA" id="ARBA00009477"/>
    </source>
</evidence>
<dbReference type="HOGENOM" id="CLU_018816_1_3_4"/>
<dbReference type="AlphaFoldDB" id="W0PGL4"/>
<comment type="similarity">
    <text evidence="1">Belongs to the membrane fusion protein (MFP) (TC 8.A.1) family.</text>
</comment>
<dbReference type="InterPro" id="IPR006143">
    <property type="entry name" value="RND_pump_MFP"/>
</dbReference>
<organism evidence="8 9">
    <name type="scientific">Advenella mimigardefordensis (strain DSM 17166 / LMG 22922 / DPN7)</name>
    <dbReference type="NCBI Taxonomy" id="1247726"/>
    <lineage>
        <taxon>Bacteria</taxon>
        <taxon>Pseudomonadati</taxon>
        <taxon>Pseudomonadota</taxon>
        <taxon>Betaproteobacteria</taxon>
        <taxon>Burkholderiales</taxon>
        <taxon>Alcaligenaceae</taxon>
    </lineage>
</organism>
<accession>W0PGL4</accession>
<dbReference type="PANTHER" id="PTHR30469:SF15">
    <property type="entry name" value="HLYD FAMILY OF SECRETION PROTEINS"/>
    <property type="match status" value="1"/>
</dbReference>
<feature type="coiled-coil region" evidence="2">
    <location>
        <begin position="105"/>
        <end position="132"/>
    </location>
</feature>
<dbReference type="InterPro" id="IPR058792">
    <property type="entry name" value="Beta-barrel_RND_2"/>
</dbReference>
<dbReference type="NCBIfam" id="TIGR01730">
    <property type="entry name" value="RND_mfp"/>
    <property type="match status" value="1"/>
</dbReference>
<evidence type="ECO:0000256" key="4">
    <source>
        <dbReference type="SAM" id="SignalP"/>
    </source>
</evidence>
<evidence type="ECO:0000259" key="5">
    <source>
        <dbReference type="Pfam" id="PF25876"/>
    </source>
</evidence>
<evidence type="ECO:0000313" key="9">
    <source>
        <dbReference type="Proteomes" id="UP000019095"/>
    </source>
</evidence>
<keyword evidence="2" id="KW-0175">Coiled coil</keyword>
<reference evidence="8 9" key="1">
    <citation type="journal article" date="2014" name="Microbiology">
        <title>Unravelling the complete genome sequence of Advenella mimigardefordensis strain DPN7T and novel insights in the catabolism of the xenobiotic polythioester precursor 3,3'-dithiodipropionate.</title>
        <authorList>
            <person name="Wubbeler J.H."/>
            <person name="Hiessl S."/>
            <person name="Schuldes J."/>
            <person name="Thurmer A."/>
            <person name="Daniel R."/>
            <person name="Steinbuchel A."/>
        </authorList>
    </citation>
    <scope>NUCLEOTIDE SEQUENCE [LARGE SCALE GENOMIC DNA]</scope>
    <source>
        <strain evidence="9">DSM 17166 / LMG 22922 / DPN7</strain>
    </source>
</reference>
<evidence type="ECO:0000256" key="2">
    <source>
        <dbReference type="SAM" id="Coils"/>
    </source>
</evidence>
<evidence type="ECO:0000313" key="8">
    <source>
        <dbReference type="EMBL" id="AHG64370.1"/>
    </source>
</evidence>
<dbReference type="InterPro" id="IPR058637">
    <property type="entry name" value="YknX-like_C"/>
</dbReference>